<accession>A0A3P3RL23</accession>
<evidence type="ECO:0000313" key="3">
    <source>
        <dbReference type="EMBL" id="RRJ34231.1"/>
    </source>
</evidence>
<proteinExistence type="predicted"/>
<keyword evidence="4" id="KW-1185">Reference proteome</keyword>
<dbReference type="SUPFAM" id="SSF82171">
    <property type="entry name" value="DPP6 N-terminal domain-like"/>
    <property type="match status" value="1"/>
</dbReference>
<comment type="caution">
    <text evidence="3">The sequence shown here is derived from an EMBL/GenBank/DDBJ whole genome shotgun (WGS) entry which is preliminary data.</text>
</comment>
<dbReference type="AlphaFoldDB" id="A0A3P3RL23"/>
<feature type="coiled-coil region" evidence="1">
    <location>
        <begin position="326"/>
        <end position="353"/>
    </location>
</feature>
<sequence length="364" mass="40576">MGLFSRLFGSGGNTDSGSKDTSEPELDIVIDSPLDKEFIHGEFRGERVTFSSVPSPNGEWSCLYGRTGMNGGAPIVLVKGDGKLQHAFAVTRAENVAVANTGHIAVTDIGEADNQDLAGTLHVVAPDGQPSIEHEFDANIWECSITEDGRYASTATHNPDRSVYIFDIASEELITEFETPNLNGPPQEFGEIDGELVLYLFDGDERYRAIDLNGNTVWKSQKLENQDRIDGLLASSERADLEESIELLAEAYELTDDENRKKSIANKLADAHWKLSKEIHKEEGDTDAWWSHLSQAKQYYYEIVSWYDGRKGVAKVERKQAKYHLKDGDEETALQLLQNIAELEEEYDAQLLTDADKDKIENLS</sequence>
<reference evidence="3 4" key="1">
    <citation type="submission" date="2018-11" db="EMBL/GenBank/DDBJ databases">
        <title>Taxonoimc description of Halomarina strain SPP-AMP-1.</title>
        <authorList>
            <person name="Pal Y."/>
            <person name="Srinivasana K."/>
            <person name="Verma A."/>
            <person name="Kumar P."/>
        </authorList>
    </citation>
    <scope>NUCLEOTIDE SEQUENCE [LARGE SCALE GENOMIC DNA]</scope>
    <source>
        <strain evidence="3 4">SPP-AMP-1</strain>
    </source>
</reference>
<dbReference type="Proteomes" id="UP000282322">
    <property type="component" value="Unassembled WGS sequence"/>
</dbReference>
<gene>
    <name evidence="3" type="ORF">EIK79_00175</name>
</gene>
<dbReference type="OrthoDB" id="185336at2157"/>
<name>A0A3P3RL23_9EURY</name>
<protein>
    <recommendedName>
        <fullName evidence="5">WD40 repeat domain-containing protein</fullName>
    </recommendedName>
</protein>
<keyword evidence="1" id="KW-0175">Coiled coil</keyword>
<evidence type="ECO:0000256" key="2">
    <source>
        <dbReference type="SAM" id="MobiDB-lite"/>
    </source>
</evidence>
<evidence type="ECO:0000313" key="4">
    <source>
        <dbReference type="Proteomes" id="UP000282322"/>
    </source>
</evidence>
<organism evidence="3 4">
    <name type="scientific">Halocatena pleomorpha</name>
    <dbReference type="NCBI Taxonomy" id="1785090"/>
    <lineage>
        <taxon>Archaea</taxon>
        <taxon>Methanobacteriati</taxon>
        <taxon>Methanobacteriota</taxon>
        <taxon>Stenosarchaea group</taxon>
        <taxon>Halobacteria</taxon>
        <taxon>Halobacteriales</taxon>
        <taxon>Natronomonadaceae</taxon>
        <taxon>Halocatena</taxon>
    </lineage>
</organism>
<dbReference type="EMBL" id="RRCH01000001">
    <property type="protein sequence ID" value="RRJ34231.1"/>
    <property type="molecule type" value="Genomic_DNA"/>
</dbReference>
<evidence type="ECO:0000256" key="1">
    <source>
        <dbReference type="SAM" id="Coils"/>
    </source>
</evidence>
<evidence type="ECO:0008006" key="5">
    <source>
        <dbReference type="Google" id="ProtNLM"/>
    </source>
</evidence>
<feature type="region of interest" description="Disordered" evidence="2">
    <location>
        <begin position="1"/>
        <end position="25"/>
    </location>
</feature>
<dbReference type="RefSeq" id="WP_124953148.1">
    <property type="nucleotide sequence ID" value="NZ_RRCH01000001.1"/>
</dbReference>